<reference evidence="2 3" key="1">
    <citation type="submission" date="2021-01" db="EMBL/GenBank/DDBJ databases">
        <title>Whole genome shotgun sequence of Catellatospora chokoriensis NBRC 107358.</title>
        <authorList>
            <person name="Komaki H."/>
            <person name="Tamura T."/>
        </authorList>
    </citation>
    <scope>NUCLEOTIDE SEQUENCE [LARGE SCALE GENOMIC DNA]</scope>
    <source>
        <strain evidence="2 3">NBRC 107358</strain>
    </source>
</reference>
<dbReference type="InterPro" id="IPR047655">
    <property type="entry name" value="Transpos_IS630-like"/>
</dbReference>
<accession>A0A8J3K6S3</accession>
<name>A0A8J3K6S3_9ACTN</name>
<protein>
    <submittedName>
        <fullName evidence="2">IS630 family transposase</fullName>
    </submittedName>
</protein>
<dbReference type="InterPro" id="IPR036397">
    <property type="entry name" value="RNaseH_sf"/>
</dbReference>
<dbReference type="GO" id="GO:0003676">
    <property type="term" value="F:nucleic acid binding"/>
    <property type="evidence" value="ECO:0007669"/>
    <property type="project" value="InterPro"/>
</dbReference>
<feature type="domain" description="Tc1-like transposase DDE" evidence="1">
    <location>
        <begin position="182"/>
        <end position="319"/>
    </location>
</feature>
<evidence type="ECO:0000259" key="1">
    <source>
        <dbReference type="Pfam" id="PF13358"/>
    </source>
</evidence>
<dbReference type="InterPro" id="IPR009057">
    <property type="entry name" value="Homeodomain-like_sf"/>
</dbReference>
<dbReference type="NCBIfam" id="NF033545">
    <property type="entry name" value="transpos_IS630"/>
    <property type="match status" value="1"/>
</dbReference>
<dbReference type="Pfam" id="PF13358">
    <property type="entry name" value="DDE_3"/>
    <property type="match status" value="1"/>
</dbReference>
<evidence type="ECO:0000313" key="2">
    <source>
        <dbReference type="EMBL" id="GIF90514.1"/>
    </source>
</evidence>
<dbReference type="InterPro" id="IPR012337">
    <property type="entry name" value="RNaseH-like_sf"/>
</dbReference>
<comment type="caution">
    <text evidence="2">The sequence shown here is derived from an EMBL/GenBank/DDBJ whole genome shotgun (WGS) entry which is preliminary data.</text>
</comment>
<dbReference type="Pfam" id="PF13565">
    <property type="entry name" value="HTH_32"/>
    <property type="match status" value="1"/>
</dbReference>
<evidence type="ECO:0000313" key="3">
    <source>
        <dbReference type="Proteomes" id="UP000619293"/>
    </source>
</evidence>
<dbReference type="InterPro" id="IPR038717">
    <property type="entry name" value="Tc1-like_DDE_dom"/>
</dbReference>
<dbReference type="Proteomes" id="UP000619293">
    <property type="component" value="Unassembled WGS sequence"/>
</dbReference>
<dbReference type="SUPFAM" id="SSF46689">
    <property type="entry name" value="Homeodomain-like"/>
    <property type="match status" value="1"/>
</dbReference>
<dbReference type="AlphaFoldDB" id="A0A8J3K6S3"/>
<proteinExistence type="predicted"/>
<organism evidence="2 3">
    <name type="scientific">Catellatospora chokoriensis</name>
    <dbReference type="NCBI Taxonomy" id="310353"/>
    <lineage>
        <taxon>Bacteria</taxon>
        <taxon>Bacillati</taxon>
        <taxon>Actinomycetota</taxon>
        <taxon>Actinomycetes</taxon>
        <taxon>Micromonosporales</taxon>
        <taxon>Micromonosporaceae</taxon>
        <taxon>Catellatospora</taxon>
    </lineage>
</organism>
<dbReference type="EMBL" id="BONG01000023">
    <property type="protein sequence ID" value="GIF90514.1"/>
    <property type="molecule type" value="Genomic_DNA"/>
</dbReference>
<dbReference type="SUPFAM" id="SSF53098">
    <property type="entry name" value="Ribonuclease H-like"/>
    <property type="match status" value="1"/>
</dbReference>
<gene>
    <name evidence="2" type="ORF">Cch02nite_39580</name>
</gene>
<keyword evidence="3" id="KW-1185">Reference proteome</keyword>
<sequence>MARPPEVFVREITMAEGQRLQRIGRTAKDPVKLRRSIVVLMSAQGQPAADIAHLMRVSADYVRGVIHAFNERGFDALDPKWAGGPPKKISDVVRAKIVTIAWCDPRFLKLPFSTWSLSKLRDHLIATGLVADVSRETLRHILHEGGVSWQATKTWKSSNDPDFQAKLRRILDLYDRPPTDGRVLCVDEFGPLNLQPRAGKVWRPVERARRLPATYTRTQGVRHMLAALDLASGKMFYWIKNRKRAREFLGLLKALRARWPGEKLYLICDNLSTHKHATVKAWCAANQVELVFLPTYASWLNWIECEFAALRYFALNGTDHQSHAEQDAAIGAYIRWRNHRAKPKTNFAPGSRIREPGYTIKAA</sequence>
<dbReference type="RefSeq" id="WP_191842535.1">
    <property type="nucleotide sequence ID" value="NZ_BAAALB010000024.1"/>
</dbReference>
<dbReference type="Gene3D" id="3.30.420.10">
    <property type="entry name" value="Ribonuclease H-like superfamily/Ribonuclease H"/>
    <property type="match status" value="1"/>
</dbReference>